<sequence>MKQKSFSALSNVMNQELWHTLLPLLHEEVLDNKEMLIREGEIADKIVWIRAGVLRSYFLLEDGQERTYCITFDESMMTAMTSFISKQPSKENIQSIGKTELYVLYKADVDKLCENNIVWTIFFKQLLEEQFMELEEKLFDIQRLEAKERYLKLLQHYPQYIQRIPGIYLASFLNITPRHLSRIRKEAHL</sequence>
<dbReference type="AlphaFoldDB" id="A0A161SJA7"/>
<evidence type="ECO:0000259" key="1">
    <source>
        <dbReference type="PROSITE" id="PS50042"/>
    </source>
</evidence>
<dbReference type="CDD" id="cd00038">
    <property type="entry name" value="CAP_ED"/>
    <property type="match status" value="1"/>
</dbReference>
<dbReference type="Pfam" id="PF00027">
    <property type="entry name" value="cNMP_binding"/>
    <property type="match status" value="1"/>
</dbReference>
<evidence type="ECO:0000313" key="2">
    <source>
        <dbReference type="EMBL" id="KZE81865.1"/>
    </source>
</evidence>
<dbReference type="InterPro" id="IPR014710">
    <property type="entry name" value="RmlC-like_jellyroll"/>
</dbReference>
<organism evidence="2 3">
    <name type="scientific">Myroides marinus</name>
    <dbReference type="NCBI Taxonomy" id="703342"/>
    <lineage>
        <taxon>Bacteria</taxon>
        <taxon>Pseudomonadati</taxon>
        <taxon>Bacteroidota</taxon>
        <taxon>Flavobacteriia</taxon>
        <taxon>Flavobacteriales</taxon>
        <taxon>Flavobacteriaceae</taxon>
        <taxon>Myroides</taxon>
    </lineage>
</organism>
<dbReference type="Gene3D" id="2.60.120.10">
    <property type="entry name" value="Jelly Rolls"/>
    <property type="match status" value="1"/>
</dbReference>
<reference evidence="2 3" key="1">
    <citation type="submission" date="2016-01" db="EMBL/GenBank/DDBJ databases">
        <title>Whole genome sequencing of Myroides marinus L41.</title>
        <authorList>
            <person name="Hong K.W."/>
        </authorList>
    </citation>
    <scope>NUCLEOTIDE SEQUENCE [LARGE SCALE GENOMIC DNA]</scope>
    <source>
        <strain evidence="2 3">L41</strain>
    </source>
</reference>
<evidence type="ECO:0000313" key="3">
    <source>
        <dbReference type="Proteomes" id="UP000076630"/>
    </source>
</evidence>
<dbReference type="PROSITE" id="PS50042">
    <property type="entry name" value="CNMP_BINDING_3"/>
    <property type="match status" value="1"/>
</dbReference>
<dbReference type="Proteomes" id="UP000076630">
    <property type="component" value="Unassembled WGS sequence"/>
</dbReference>
<dbReference type="InterPro" id="IPR018490">
    <property type="entry name" value="cNMP-bd_dom_sf"/>
</dbReference>
<comment type="caution">
    <text evidence="2">The sequence shown here is derived from an EMBL/GenBank/DDBJ whole genome shotgun (WGS) entry which is preliminary data.</text>
</comment>
<dbReference type="SUPFAM" id="SSF51206">
    <property type="entry name" value="cAMP-binding domain-like"/>
    <property type="match status" value="1"/>
</dbReference>
<dbReference type="RefSeq" id="WP_038986449.1">
    <property type="nucleotide sequence ID" value="NZ_JACAJR010000033.1"/>
</dbReference>
<dbReference type="OrthoDB" id="663011at2"/>
<feature type="domain" description="Cyclic nucleotide-binding" evidence="1">
    <location>
        <begin position="9"/>
        <end position="112"/>
    </location>
</feature>
<accession>A0A161SJA7</accession>
<protein>
    <recommendedName>
        <fullName evidence="1">Cyclic nucleotide-binding domain-containing protein</fullName>
    </recommendedName>
</protein>
<gene>
    <name evidence="2" type="ORF">AV926_00730</name>
</gene>
<dbReference type="InterPro" id="IPR000595">
    <property type="entry name" value="cNMP-bd_dom"/>
</dbReference>
<proteinExistence type="predicted"/>
<dbReference type="EMBL" id="LQNU01000050">
    <property type="protein sequence ID" value="KZE81865.1"/>
    <property type="molecule type" value="Genomic_DNA"/>
</dbReference>
<keyword evidence="3" id="KW-1185">Reference proteome</keyword>
<name>A0A161SJA7_9FLAO</name>